<evidence type="ECO:0000256" key="5">
    <source>
        <dbReference type="ARBA" id="ARBA00022777"/>
    </source>
</evidence>
<dbReference type="GO" id="GO:0006227">
    <property type="term" value="P:dUDP biosynthetic process"/>
    <property type="evidence" value="ECO:0007669"/>
    <property type="project" value="TreeGrafter"/>
</dbReference>
<dbReference type="STRING" id="345632.GPICK_06850"/>
<dbReference type="KEGG" id="gpi:GPICK_06850"/>
<dbReference type="EMBL" id="CP009788">
    <property type="protein sequence ID" value="AJE04843.1"/>
    <property type="molecule type" value="Genomic_DNA"/>
</dbReference>
<name>A0A0B5BDS1_9BACT</name>
<evidence type="ECO:0000256" key="6">
    <source>
        <dbReference type="ARBA" id="ARBA00022840"/>
    </source>
</evidence>
<dbReference type="HOGENOM" id="CLU_049131_1_1_7"/>
<dbReference type="GO" id="GO:0006233">
    <property type="term" value="P:dTDP biosynthetic process"/>
    <property type="evidence" value="ECO:0007669"/>
    <property type="project" value="InterPro"/>
</dbReference>
<dbReference type="RefSeq" id="WP_039745431.1">
    <property type="nucleotide sequence ID" value="NZ_CP009788.1"/>
</dbReference>
<comment type="catalytic activity">
    <reaction evidence="7">
        <text>dTMP + ATP = dTDP + ADP</text>
        <dbReference type="Rhea" id="RHEA:13517"/>
        <dbReference type="ChEBI" id="CHEBI:30616"/>
        <dbReference type="ChEBI" id="CHEBI:58369"/>
        <dbReference type="ChEBI" id="CHEBI:63528"/>
        <dbReference type="ChEBI" id="CHEBI:456216"/>
        <dbReference type="EC" id="2.7.4.9"/>
    </reaction>
</comment>
<keyword evidence="3 7" id="KW-0545">Nucleotide biosynthesis</keyword>
<dbReference type="SUPFAM" id="SSF52540">
    <property type="entry name" value="P-loop containing nucleoside triphosphate hydrolases"/>
    <property type="match status" value="1"/>
</dbReference>
<evidence type="ECO:0000256" key="3">
    <source>
        <dbReference type="ARBA" id="ARBA00022727"/>
    </source>
</evidence>
<evidence type="ECO:0000313" key="9">
    <source>
        <dbReference type="EMBL" id="AJE04843.1"/>
    </source>
</evidence>
<dbReference type="OrthoDB" id="9774907at2"/>
<dbReference type="Proteomes" id="UP000057609">
    <property type="component" value="Chromosome"/>
</dbReference>
<comment type="caution">
    <text evidence="7">Lacks conserved residue(s) required for the propagation of feature annotation.</text>
</comment>
<evidence type="ECO:0000256" key="4">
    <source>
        <dbReference type="ARBA" id="ARBA00022741"/>
    </source>
</evidence>
<organism evidence="9 10">
    <name type="scientific">Geobacter pickeringii</name>
    <dbReference type="NCBI Taxonomy" id="345632"/>
    <lineage>
        <taxon>Bacteria</taxon>
        <taxon>Pseudomonadati</taxon>
        <taxon>Thermodesulfobacteriota</taxon>
        <taxon>Desulfuromonadia</taxon>
        <taxon>Geobacterales</taxon>
        <taxon>Geobacteraceae</taxon>
        <taxon>Geobacter</taxon>
    </lineage>
</organism>
<reference evidence="9 10" key="1">
    <citation type="journal article" date="2015" name="Genome Announc.">
        <title>Complete Genome of Geobacter pickeringii G13T, a Metal-Reducing Isolate from Sedimentary Kaolin Deposits.</title>
        <authorList>
            <person name="Badalamenti J.P."/>
            <person name="Bond D.R."/>
        </authorList>
    </citation>
    <scope>NUCLEOTIDE SEQUENCE [LARGE SCALE GENOMIC DNA]</scope>
    <source>
        <strain evidence="9 10">G13</strain>
    </source>
</reference>
<dbReference type="CDD" id="cd01672">
    <property type="entry name" value="TMPK"/>
    <property type="match status" value="1"/>
</dbReference>
<dbReference type="GO" id="GO:0004798">
    <property type="term" value="F:dTMP kinase activity"/>
    <property type="evidence" value="ECO:0007669"/>
    <property type="project" value="UniProtKB-UniRule"/>
</dbReference>
<gene>
    <name evidence="7" type="primary">tmk</name>
    <name evidence="9" type="ORF">GPICK_06850</name>
</gene>
<comment type="function">
    <text evidence="7">Phosphorylation of dTMP to form dTDP in both de novo and salvage pathways of dTTP synthesis.</text>
</comment>
<dbReference type="Pfam" id="PF02223">
    <property type="entry name" value="Thymidylate_kin"/>
    <property type="match status" value="1"/>
</dbReference>
<dbReference type="InterPro" id="IPR018094">
    <property type="entry name" value="Thymidylate_kinase"/>
</dbReference>
<accession>A0A0B5BDS1</accession>
<dbReference type="GO" id="GO:0005524">
    <property type="term" value="F:ATP binding"/>
    <property type="evidence" value="ECO:0007669"/>
    <property type="project" value="UniProtKB-UniRule"/>
</dbReference>
<dbReference type="PANTHER" id="PTHR10344">
    <property type="entry name" value="THYMIDYLATE KINASE"/>
    <property type="match status" value="1"/>
</dbReference>
<dbReference type="GO" id="GO:0006235">
    <property type="term" value="P:dTTP biosynthetic process"/>
    <property type="evidence" value="ECO:0007669"/>
    <property type="project" value="UniProtKB-UniRule"/>
</dbReference>
<evidence type="ECO:0000256" key="2">
    <source>
        <dbReference type="ARBA" id="ARBA00022679"/>
    </source>
</evidence>
<dbReference type="GO" id="GO:0005737">
    <property type="term" value="C:cytoplasm"/>
    <property type="evidence" value="ECO:0007669"/>
    <property type="project" value="TreeGrafter"/>
</dbReference>
<keyword evidence="6 7" id="KW-0067">ATP-binding</keyword>
<evidence type="ECO:0000313" key="10">
    <source>
        <dbReference type="Proteomes" id="UP000057609"/>
    </source>
</evidence>
<dbReference type="HAMAP" id="MF_00165">
    <property type="entry name" value="Thymidylate_kinase"/>
    <property type="match status" value="1"/>
</dbReference>
<dbReference type="PANTHER" id="PTHR10344:SF1">
    <property type="entry name" value="THYMIDYLATE KINASE"/>
    <property type="match status" value="1"/>
</dbReference>
<keyword evidence="2 7" id="KW-0808">Transferase</keyword>
<dbReference type="Gene3D" id="3.40.50.300">
    <property type="entry name" value="P-loop containing nucleotide triphosphate hydrolases"/>
    <property type="match status" value="1"/>
</dbReference>
<dbReference type="InterPro" id="IPR027417">
    <property type="entry name" value="P-loop_NTPase"/>
</dbReference>
<comment type="similarity">
    <text evidence="1 7">Belongs to the thymidylate kinase family.</text>
</comment>
<evidence type="ECO:0000256" key="7">
    <source>
        <dbReference type="HAMAP-Rule" id="MF_00165"/>
    </source>
</evidence>
<keyword evidence="10" id="KW-1185">Reference proteome</keyword>
<proteinExistence type="inferred from homology"/>
<evidence type="ECO:0000259" key="8">
    <source>
        <dbReference type="Pfam" id="PF02223"/>
    </source>
</evidence>
<sequence>MQFYGEGIPGVKPEELIGRLIVIEGADGSGRSTQMELLRDYLENKGHATLNVGLRRSTLVSDELNEAKQGNVLGEITRSLFYATDFADQLENRIIPALKAGFIVLADRYIYTLMARDVVRGADPEWVRSLYGVALVPHLVIYLRVSPGQLVERNFRKNATLDYWESGMDLGLSRDIFDSFMQYQRLIQKQFSLMQTEYGFHVVNGNRSVRSVAGEISLKVEAALEL</sequence>
<protein>
    <recommendedName>
        <fullName evidence="7">Thymidylate kinase</fullName>
        <ecNumber evidence="7">2.7.4.9</ecNumber>
    </recommendedName>
    <alternativeName>
        <fullName evidence="7">dTMP kinase</fullName>
    </alternativeName>
</protein>
<dbReference type="AlphaFoldDB" id="A0A0B5BDS1"/>
<keyword evidence="5 7" id="KW-0418">Kinase</keyword>
<feature type="domain" description="Thymidylate kinase-like" evidence="8">
    <location>
        <begin position="23"/>
        <end position="213"/>
    </location>
</feature>
<evidence type="ECO:0000256" key="1">
    <source>
        <dbReference type="ARBA" id="ARBA00009776"/>
    </source>
</evidence>
<dbReference type="EC" id="2.7.4.9" evidence="7"/>
<dbReference type="InterPro" id="IPR039430">
    <property type="entry name" value="Thymidylate_kin-like_dom"/>
</dbReference>
<keyword evidence="4 7" id="KW-0547">Nucleotide-binding</keyword>